<reference evidence="1" key="2">
    <citation type="submission" date="2021-08" db="EMBL/GenBank/DDBJ databases">
        <authorList>
            <person name="Tani A."/>
            <person name="Ola A."/>
            <person name="Ogura Y."/>
            <person name="Katsura K."/>
            <person name="Hayashi T."/>
        </authorList>
    </citation>
    <scope>NUCLEOTIDE SEQUENCE</scope>
    <source>
        <strain evidence="1">DSM 14458</strain>
    </source>
</reference>
<dbReference type="EMBL" id="BPRE01000002">
    <property type="protein sequence ID" value="GJE74330.1"/>
    <property type="molecule type" value="Genomic_DNA"/>
</dbReference>
<evidence type="ECO:0000313" key="1">
    <source>
        <dbReference type="EMBL" id="GJE74330.1"/>
    </source>
</evidence>
<dbReference type="Proteomes" id="UP001055093">
    <property type="component" value="Unassembled WGS sequence"/>
</dbReference>
<reference evidence="1" key="1">
    <citation type="journal article" date="2021" name="Front. Microbiol.">
        <title>Comprehensive Comparative Genomics and Phenotyping of Methylobacterium Species.</title>
        <authorList>
            <person name="Alessa O."/>
            <person name="Ogura Y."/>
            <person name="Fujitani Y."/>
            <person name="Takami H."/>
            <person name="Hayashi T."/>
            <person name="Sahin N."/>
            <person name="Tani A."/>
        </authorList>
    </citation>
    <scope>NUCLEOTIDE SEQUENCE</scope>
    <source>
        <strain evidence="1">DSM 14458</strain>
    </source>
</reference>
<comment type="caution">
    <text evidence="1">The sequence shown here is derived from an EMBL/GenBank/DDBJ whole genome shotgun (WGS) entry which is preliminary data.</text>
</comment>
<proteinExistence type="predicted"/>
<organism evidence="1 2">
    <name type="scientific">Methylorubrum suomiense</name>
    <dbReference type="NCBI Taxonomy" id="144191"/>
    <lineage>
        <taxon>Bacteria</taxon>
        <taxon>Pseudomonadati</taxon>
        <taxon>Pseudomonadota</taxon>
        <taxon>Alphaproteobacteria</taxon>
        <taxon>Hyphomicrobiales</taxon>
        <taxon>Methylobacteriaceae</taxon>
        <taxon>Methylorubrum</taxon>
    </lineage>
</organism>
<gene>
    <name evidence="1" type="ORF">BGCPKDLD_0899</name>
</gene>
<keyword evidence="2" id="KW-1185">Reference proteome</keyword>
<name>A0ABQ4UQR0_9HYPH</name>
<evidence type="ECO:0000313" key="2">
    <source>
        <dbReference type="Proteomes" id="UP001055093"/>
    </source>
</evidence>
<accession>A0ABQ4UQR0</accession>
<sequence>MTDITTKARGFIAGEIAASGTRPAADVASGILARLQRQGLAVVDASQAQAVSALAGLDAILDLRGAAGDEELVREWAGQMGMDDPSGLMAALVAVREVLDGPRNAELVASYHAA</sequence>
<dbReference type="RefSeq" id="WP_238307629.1">
    <property type="nucleotide sequence ID" value="NZ_BPRE01000002.1"/>
</dbReference>
<protein>
    <submittedName>
        <fullName evidence="1">Uncharacterized protein</fullName>
    </submittedName>
</protein>